<dbReference type="PANTHER" id="PTHR11685">
    <property type="entry name" value="RBR FAMILY RING FINGER AND IBR DOMAIN-CONTAINING"/>
    <property type="match status" value="1"/>
</dbReference>
<dbReference type="InterPro" id="IPR031127">
    <property type="entry name" value="E3_UB_ligase_RBR"/>
</dbReference>
<dbReference type="EC" id="2.3.2.31" evidence="2"/>
<name>A0ABD0LWZ3_9CAEN</name>
<dbReference type="PROSITE" id="PS51873">
    <property type="entry name" value="TRIAD"/>
    <property type="match status" value="1"/>
</dbReference>
<evidence type="ECO:0000256" key="5">
    <source>
        <dbReference type="ARBA" id="ARBA00022737"/>
    </source>
</evidence>
<reference evidence="13 14" key="1">
    <citation type="journal article" date="2023" name="Sci. Data">
        <title>Genome assembly of the Korean intertidal mud-creeper Batillaria attramentaria.</title>
        <authorList>
            <person name="Patra A.K."/>
            <person name="Ho P.T."/>
            <person name="Jun S."/>
            <person name="Lee S.J."/>
            <person name="Kim Y."/>
            <person name="Won Y.J."/>
        </authorList>
    </citation>
    <scope>NUCLEOTIDE SEQUENCE [LARGE SCALE GENOMIC DNA]</scope>
    <source>
        <strain evidence="13">Wonlab-2016</strain>
    </source>
</reference>
<evidence type="ECO:0000256" key="2">
    <source>
        <dbReference type="ARBA" id="ARBA00012251"/>
    </source>
</evidence>
<feature type="region of interest" description="Disordered" evidence="10">
    <location>
        <begin position="218"/>
        <end position="250"/>
    </location>
</feature>
<feature type="region of interest" description="Disordered" evidence="10">
    <location>
        <begin position="317"/>
        <end position="338"/>
    </location>
</feature>
<dbReference type="Pfam" id="PF01485">
    <property type="entry name" value="IBR"/>
    <property type="match status" value="2"/>
</dbReference>
<protein>
    <recommendedName>
        <fullName evidence="2">RBR-type E3 ubiquitin transferase</fullName>
        <ecNumber evidence="2">2.3.2.31</ecNumber>
    </recommendedName>
</protein>
<comment type="caution">
    <text evidence="13">The sequence shown here is derived from an EMBL/GenBank/DDBJ whole genome shotgun (WGS) entry which is preliminary data.</text>
</comment>
<evidence type="ECO:0000259" key="12">
    <source>
        <dbReference type="PROSITE" id="PS51873"/>
    </source>
</evidence>
<dbReference type="InterPro" id="IPR044066">
    <property type="entry name" value="TRIAD_supradom"/>
</dbReference>
<dbReference type="GO" id="GO:0061630">
    <property type="term" value="F:ubiquitin protein ligase activity"/>
    <property type="evidence" value="ECO:0007669"/>
    <property type="project" value="UniProtKB-EC"/>
</dbReference>
<keyword evidence="6 9" id="KW-0863">Zinc-finger</keyword>
<dbReference type="GO" id="GO:0008270">
    <property type="term" value="F:zinc ion binding"/>
    <property type="evidence" value="ECO:0007669"/>
    <property type="project" value="UniProtKB-KW"/>
</dbReference>
<accession>A0ABD0LWZ3</accession>
<feature type="domain" description="RING-type" evidence="11">
    <location>
        <begin position="577"/>
        <end position="627"/>
    </location>
</feature>
<gene>
    <name evidence="13" type="ORF">BaRGS_00005162</name>
</gene>
<keyword evidence="8" id="KW-0862">Zinc</keyword>
<dbReference type="SUPFAM" id="SSF57850">
    <property type="entry name" value="RING/U-box"/>
    <property type="match status" value="3"/>
</dbReference>
<keyword evidence="3" id="KW-0808">Transferase</keyword>
<keyword evidence="7" id="KW-0833">Ubl conjugation pathway</keyword>
<evidence type="ECO:0000256" key="7">
    <source>
        <dbReference type="ARBA" id="ARBA00022786"/>
    </source>
</evidence>
<keyword evidence="14" id="KW-1185">Reference proteome</keyword>
<dbReference type="EMBL" id="JACVVK020000019">
    <property type="protein sequence ID" value="KAK7503623.1"/>
    <property type="molecule type" value="Genomic_DNA"/>
</dbReference>
<evidence type="ECO:0000256" key="9">
    <source>
        <dbReference type="PROSITE-ProRule" id="PRU00175"/>
    </source>
</evidence>
<dbReference type="Proteomes" id="UP001519460">
    <property type="component" value="Unassembled WGS sequence"/>
</dbReference>
<dbReference type="Gene3D" id="3.30.40.10">
    <property type="entry name" value="Zinc/RING finger domain, C3HC4 (zinc finger)"/>
    <property type="match status" value="1"/>
</dbReference>
<organism evidence="13 14">
    <name type="scientific">Batillaria attramentaria</name>
    <dbReference type="NCBI Taxonomy" id="370345"/>
    <lineage>
        <taxon>Eukaryota</taxon>
        <taxon>Metazoa</taxon>
        <taxon>Spiralia</taxon>
        <taxon>Lophotrochozoa</taxon>
        <taxon>Mollusca</taxon>
        <taxon>Gastropoda</taxon>
        <taxon>Caenogastropoda</taxon>
        <taxon>Sorbeoconcha</taxon>
        <taxon>Cerithioidea</taxon>
        <taxon>Batillariidae</taxon>
        <taxon>Batillaria</taxon>
    </lineage>
</organism>
<evidence type="ECO:0000256" key="4">
    <source>
        <dbReference type="ARBA" id="ARBA00022723"/>
    </source>
</evidence>
<evidence type="ECO:0000313" key="13">
    <source>
        <dbReference type="EMBL" id="KAK7503623.1"/>
    </source>
</evidence>
<proteinExistence type="predicted"/>
<keyword evidence="4" id="KW-0479">Metal-binding</keyword>
<keyword evidence="5" id="KW-0677">Repeat</keyword>
<evidence type="ECO:0000256" key="6">
    <source>
        <dbReference type="ARBA" id="ARBA00022771"/>
    </source>
</evidence>
<feature type="domain" description="RING-type" evidence="12">
    <location>
        <begin position="573"/>
        <end position="819"/>
    </location>
</feature>
<evidence type="ECO:0000256" key="8">
    <source>
        <dbReference type="ARBA" id="ARBA00022833"/>
    </source>
</evidence>
<dbReference type="Gene3D" id="1.20.120.1750">
    <property type="match status" value="1"/>
</dbReference>
<dbReference type="AlphaFoldDB" id="A0ABD0LWZ3"/>
<feature type="compositionally biased region" description="Basic residues" evidence="10">
    <location>
        <begin position="236"/>
        <end position="249"/>
    </location>
</feature>
<comment type="catalytic activity">
    <reaction evidence="1">
        <text>[E2 ubiquitin-conjugating enzyme]-S-ubiquitinyl-L-cysteine + [acceptor protein]-L-lysine = [E2 ubiquitin-conjugating enzyme]-L-cysteine + [acceptor protein]-N(6)-ubiquitinyl-L-lysine.</text>
        <dbReference type="EC" id="2.3.2.31"/>
    </reaction>
</comment>
<dbReference type="SMART" id="SM00647">
    <property type="entry name" value="IBR"/>
    <property type="match status" value="2"/>
</dbReference>
<dbReference type="CDD" id="cd20336">
    <property type="entry name" value="Rcat_RBR"/>
    <property type="match status" value="1"/>
</dbReference>
<evidence type="ECO:0000256" key="3">
    <source>
        <dbReference type="ARBA" id="ARBA00022679"/>
    </source>
</evidence>
<dbReference type="InterPro" id="IPR001841">
    <property type="entry name" value="Znf_RING"/>
</dbReference>
<evidence type="ECO:0000256" key="10">
    <source>
        <dbReference type="SAM" id="MobiDB-lite"/>
    </source>
</evidence>
<evidence type="ECO:0000259" key="11">
    <source>
        <dbReference type="PROSITE" id="PS50089"/>
    </source>
</evidence>
<dbReference type="PROSITE" id="PS50089">
    <property type="entry name" value="ZF_RING_2"/>
    <property type="match status" value="1"/>
</dbReference>
<evidence type="ECO:0000313" key="14">
    <source>
        <dbReference type="Proteomes" id="UP001519460"/>
    </source>
</evidence>
<sequence length="1052" mass="117750">MVQKSAHRGVHSGNTLRASNCRYSRRYHNQACIVSRVRADFVAKMVGGSGKKPARDIADSQNLQNVAVNVALSLNKQSRWLLPSALKRQITSNDIANTGLTVSLLERHKLKRHANCVSFHSNMGAVKRIQPQKGHYFSFQFPAADGVSRRARRREQRMELARQLKEHNQKIGGRVVEVYTEEGRAREERELGESEVRYEVFYPCPASSSISHNPKYIKQDVSFTPGDDGEHVQQGKPRKQHRRKQRKRMSLKDVDDLEFSYLSNYGSKVDVVVAEANENVPDQRTEESSEAEEKTTTEFLLSSLIEKAERLQQQYMGDSGKIRRRRRSGGSKLCGRHHEDDKSHIVYLPAEDEAVEENREVHRNQQLPSSVAADFSTAHNESTRVLLPTDDVTVSGLAECFGQKYYEAACRPRKFVLDVTENVREVLKKCGVQTKVAETTESALSFLVFVHDGVYDDESDVYKIFLNTKLRRGLLAVQIEKEDVQDLYRSTVLGVVSQAMDLAAGIAADLQEANFFPMFYVTPKARTATSTRELKHHLATAEVYVPSVQRVFQQGSDVRSVATPSLTEMLDEDPAFCDVCYDDVSPLTLDSSPATALLKCGHRVCDACWEQHVHSRLQQGFVRLTCPGYDCQTEAGVGVMLSISPLDTVDKLLQRQEEVRIGASQTEKWCPGEFCGRVLRLQVGPTPSDRDLDESELQQDIVCACGAHVCFRCLETAHWPASCKQAEEYRLSIATTVFPNREAEVHDDSEADRQDKLRRELEAKKTMVVEGKHCPSCKTFVNKNGGCPNMTCRCGQIFCWRCGKPGYAHTTRAGCVDEEGEKKLTTTLVVRHINSAKSAEEAEIEKKRQQQQALANRRQKVSLLERAAEHRNRRQGTQSAMTNAITTLAKTAATAARKDPNLAQHVINLCTSFSNVPSPASTTIPSHSEASAQNPSYILNTLTSFLKRAARSKQEVHELAEYTLVLVKDLPDSLLRRRALRVAEDLTAFCTFTQSIFDAWRVGSGSGPSSPGVGHQEAVKAVVRLTEIQRWVNSALSTHVTTVRKLRSLATQ</sequence>
<dbReference type="InterPro" id="IPR013083">
    <property type="entry name" value="Znf_RING/FYVE/PHD"/>
</dbReference>
<evidence type="ECO:0000256" key="1">
    <source>
        <dbReference type="ARBA" id="ARBA00001798"/>
    </source>
</evidence>
<dbReference type="InterPro" id="IPR002867">
    <property type="entry name" value="IBR_dom"/>
</dbReference>